<dbReference type="AlphaFoldDB" id="A0A2N5CQ33"/>
<dbReference type="InterPro" id="IPR000424">
    <property type="entry name" value="Primosome_PriB/ssb"/>
</dbReference>
<feature type="region of interest" description="Disordered" evidence="5">
    <location>
        <begin position="104"/>
        <end position="125"/>
    </location>
</feature>
<evidence type="ECO:0000313" key="7">
    <source>
        <dbReference type="Proteomes" id="UP000234483"/>
    </source>
</evidence>
<dbReference type="RefSeq" id="WP_101714543.1">
    <property type="nucleotide sequence ID" value="NZ_PJRQ01000040.1"/>
</dbReference>
<dbReference type="NCBIfam" id="TIGR00621">
    <property type="entry name" value="ssb"/>
    <property type="match status" value="1"/>
</dbReference>
<name>A0A2N5CQ33_9CAUL</name>
<dbReference type="GO" id="GO:0006260">
    <property type="term" value="P:DNA replication"/>
    <property type="evidence" value="ECO:0007669"/>
    <property type="project" value="InterPro"/>
</dbReference>
<evidence type="ECO:0000313" key="6">
    <source>
        <dbReference type="EMBL" id="PLR09266.1"/>
    </source>
</evidence>
<comment type="caution">
    <text evidence="6">The sequence shown here is derived from an EMBL/GenBank/DDBJ whole genome shotgun (WGS) entry which is preliminary data.</text>
</comment>
<sequence>MLNKAQLIGFTGADSEIRTTLKGKKYAVLRVATSRYTKKEGERQDFTTWHQVEIWSPGTVKWLEGRVLAKGTKVYVEGEIRNERYTDKDGKEHYFTKIVVAGPGHELKSLDRPETNPEPEPGEEG</sequence>
<dbReference type="Pfam" id="PF00436">
    <property type="entry name" value="SSB"/>
    <property type="match status" value="1"/>
</dbReference>
<reference evidence="6 7" key="1">
    <citation type="submission" date="2017-12" db="EMBL/GenBank/DDBJ databases">
        <title>The genome sequence of Caulobacter flavus CGMCC1 15093.</title>
        <authorList>
            <person name="Gao J."/>
            <person name="Mao X."/>
            <person name="Sun J."/>
        </authorList>
    </citation>
    <scope>NUCLEOTIDE SEQUENCE [LARGE SCALE GENOMIC DNA]</scope>
    <source>
        <strain evidence="6 7">CGMCC1 15093</strain>
    </source>
</reference>
<evidence type="ECO:0000256" key="3">
    <source>
        <dbReference type="PIRNR" id="PIRNR002070"/>
    </source>
</evidence>
<dbReference type="InterPro" id="IPR011344">
    <property type="entry name" value="ssDNA-bd"/>
</dbReference>
<dbReference type="PROSITE" id="PS50935">
    <property type="entry name" value="SSB"/>
    <property type="match status" value="1"/>
</dbReference>
<dbReference type="InterPro" id="IPR012340">
    <property type="entry name" value="NA-bd_OB-fold"/>
</dbReference>
<evidence type="ECO:0000256" key="2">
    <source>
        <dbReference type="ARBA" id="ARBA00023172"/>
    </source>
</evidence>
<dbReference type="CDD" id="cd04496">
    <property type="entry name" value="SSB_OBF"/>
    <property type="match status" value="1"/>
</dbReference>
<dbReference type="GO" id="GO:0006310">
    <property type="term" value="P:DNA recombination"/>
    <property type="evidence" value="ECO:0007669"/>
    <property type="project" value="UniProtKB-KW"/>
</dbReference>
<dbReference type="EMBL" id="PJRQ01000040">
    <property type="protein sequence ID" value="PLR09266.1"/>
    <property type="molecule type" value="Genomic_DNA"/>
</dbReference>
<dbReference type="GO" id="GO:0009295">
    <property type="term" value="C:nucleoid"/>
    <property type="evidence" value="ECO:0007669"/>
    <property type="project" value="TreeGrafter"/>
</dbReference>
<proteinExistence type="predicted"/>
<dbReference type="Gene3D" id="2.40.50.140">
    <property type="entry name" value="Nucleic acid-binding proteins"/>
    <property type="match status" value="1"/>
</dbReference>
<keyword evidence="2" id="KW-0233">DNA recombination</keyword>
<protein>
    <recommendedName>
        <fullName evidence="3 4">Single-stranded DNA-binding protein</fullName>
    </recommendedName>
</protein>
<dbReference type="Proteomes" id="UP000234483">
    <property type="component" value="Unassembled WGS sequence"/>
</dbReference>
<dbReference type="PANTHER" id="PTHR10302:SF0">
    <property type="entry name" value="SINGLE-STRANDED DNA-BINDING PROTEIN, MITOCHONDRIAL"/>
    <property type="match status" value="1"/>
</dbReference>
<keyword evidence="1 3" id="KW-0238">DNA-binding</keyword>
<organism evidence="6 7">
    <name type="scientific">Caulobacter flavus</name>
    <dbReference type="NCBI Taxonomy" id="1679497"/>
    <lineage>
        <taxon>Bacteria</taxon>
        <taxon>Pseudomonadati</taxon>
        <taxon>Pseudomonadota</taxon>
        <taxon>Alphaproteobacteria</taxon>
        <taxon>Caulobacterales</taxon>
        <taxon>Caulobacteraceae</taxon>
        <taxon>Caulobacter</taxon>
    </lineage>
</organism>
<gene>
    <name evidence="6" type="ORF">CFHF_19215</name>
</gene>
<evidence type="ECO:0000256" key="4">
    <source>
        <dbReference type="RuleBase" id="RU000524"/>
    </source>
</evidence>
<evidence type="ECO:0000256" key="1">
    <source>
        <dbReference type="ARBA" id="ARBA00023125"/>
    </source>
</evidence>
<feature type="compositionally biased region" description="Basic and acidic residues" evidence="5">
    <location>
        <begin position="105"/>
        <end position="115"/>
    </location>
</feature>
<dbReference type="PANTHER" id="PTHR10302">
    <property type="entry name" value="SINGLE-STRANDED DNA-BINDING PROTEIN"/>
    <property type="match status" value="1"/>
</dbReference>
<dbReference type="GO" id="GO:0003697">
    <property type="term" value="F:single-stranded DNA binding"/>
    <property type="evidence" value="ECO:0007669"/>
    <property type="project" value="InterPro"/>
</dbReference>
<accession>A0A2N5CQ33</accession>
<dbReference type="SUPFAM" id="SSF50249">
    <property type="entry name" value="Nucleic acid-binding proteins"/>
    <property type="match status" value="1"/>
</dbReference>
<dbReference type="PIRSF" id="PIRSF002070">
    <property type="entry name" value="SSB"/>
    <property type="match status" value="1"/>
</dbReference>
<evidence type="ECO:0000256" key="5">
    <source>
        <dbReference type="SAM" id="MobiDB-lite"/>
    </source>
</evidence>